<comment type="caution">
    <text evidence="3">The sequence shown here is derived from an EMBL/GenBank/DDBJ whole genome shotgun (WGS) entry which is preliminary data.</text>
</comment>
<feature type="compositionally biased region" description="Basic and acidic residues" evidence="1">
    <location>
        <begin position="23"/>
        <end position="33"/>
    </location>
</feature>
<evidence type="ECO:0000313" key="4">
    <source>
        <dbReference type="Proteomes" id="UP001202328"/>
    </source>
</evidence>
<dbReference type="PANTHER" id="PTHR12482">
    <property type="entry name" value="LIPASE ROG1-RELATED-RELATED"/>
    <property type="match status" value="1"/>
</dbReference>
<dbReference type="SUPFAM" id="SSF53474">
    <property type="entry name" value="alpha/beta-Hydrolases"/>
    <property type="match status" value="1"/>
</dbReference>
<proteinExistence type="predicted"/>
<dbReference type="Gene3D" id="3.40.50.1820">
    <property type="entry name" value="alpha/beta hydrolase"/>
    <property type="match status" value="1"/>
</dbReference>
<sequence>MESEQQNFGNSEESKQKISSNDDLSKNNEMNEKKLKKKKSLIFRFGCLRSQTSSPDRSSSDEKPYMEMESVTSEDGPPPTHLVVMVNGILGSPEDWRFAAKQFLKRYPKEFLVHCSNCNTASTTLDGVDVMGERLADEVLSVVKRRPELQKISFVAHSLGGLVARYAIGRLYSSNPEHNPSEGNGDCSGDGSGSAFLEKKLIVKIAGLEPMNFITVATPHLGSRGHRQVPVFCGLRFLEKTAKNTSWLLGRTGKHLFLIDEDKEKPPLLLQMVNDCGDLRFMSALQSFKRRAAYANVGYDHLVGWTASSIRRRNELPKRQQFMKNEKYPHIKYVEAPRVVNSQQEAEMEVKANGLDANEMDEAMIRGLNKASWERVDVSFHKSRQRLLAHTAIQVKTYSINYDGVDVIFHMIDNFLP</sequence>
<keyword evidence="4" id="KW-1185">Reference proteome</keyword>
<reference evidence="3" key="1">
    <citation type="submission" date="2022-04" db="EMBL/GenBank/DDBJ databases">
        <title>A functionally conserved STORR gene fusion in Papaver species that diverged 16.8 million years ago.</title>
        <authorList>
            <person name="Catania T."/>
        </authorList>
    </citation>
    <scope>NUCLEOTIDE SEQUENCE</scope>
    <source>
        <strain evidence="3">S-188037</strain>
    </source>
</reference>
<feature type="domain" description="DUF676" evidence="2">
    <location>
        <begin position="79"/>
        <end position="304"/>
    </location>
</feature>
<feature type="compositionally biased region" description="Polar residues" evidence="1">
    <location>
        <begin position="1"/>
        <end position="22"/>
    </location>
</feature>
<dbReference type="EMBL" id="JAJJMB010011222">
    <property type="protein sequence ID" value="KAI3903423.1"/>
    <property type="molecule type" value="Genomic_DNA"/>
</dbReference>
<organism evidence="3 4">
    <name type="scientific">Papaver atlanticum</name>
    <dbReference type="NCBI Taxonomy" id="357466"/>
    <lineage>
        <taxon>Eukaryota</taxon>
        <taxon>Viridiplantae</taxon>
        <taxon>Streptophyta</taxon>
        <taxon>Embryophyta</taxon>
        <taxon>Tracheophyta</taxon>
        <taxon>Spermatophyta</taxon>
        <taxon>Magnoliopsida</taxon>
        <taxon>Ranunculales</taxon>
        <taxon>Papaveraceae</taxon>
        <taxon>Papaveroideae</taxon>
        <taxon>Papaver</taxon>
    </lineage>
</organism>
<dbReference type="Pfam" id="PF05057">
    <property type="entry name" value="DUF676"/>
    <property type="match status" value="1"/>
</dbReference>
<evidence type="ECO:0000259" key="2">
    <source>
        <dbReference type="Pfam" id="PF05057"/>
    </source>
</evidence>
<evidence type="ECO:0000256" key="1">
    <source>
        <dbReference type="SAM" id="MobiDB-lite"/>
    </source>
</evidence>
<dbReference type="AlphaFoldDB" id="A0AAD4XE46"/>
<dbReference type="PANTHER" id="PTHR12482:SF41">
    <property type="entry name" value="ALPHA_BETA-HYDROLASES SUPERFAMILY PROTEIN"/>
    <property type="match status" value="1"/>
</dbReference>
<dbReference type="FunFam" id="3.40.50.1820:FF:000216">
    <property type="entry name" value="Alpha/beta-Hydrolases superfamily protein"/>
    <property type="match status" value="1"/>
</dbReference>
<accession>A0AAD4XE46</accession>
<feature type="region of interest" description="Disordered" evidence="1">
    <location>
        <begin position="50"/>
        <end position="79"/>
    </location>
</feature>
<evidence type="ECO:0000313" key="3">
    <source>
        <dbReference type="EMBL" id="KAI3903423.1"/>
    </source>
</evidence>
<dbReference type="InterPro" id="IPR029058">
    <property type="entry name" value="AB_hydrolase_fold"/>
</dbReference>
<gene>
    <name evidence="3" type="ORF">MKW98_032077</name>
</gene>
<dbReference type="Proteomes" id="UP001202328">
    <property type="component" value="Unassembled WGS sequence"/>
</dbReference>
<dbReference type="InterPro" id="IPR044294">
    <property type="entry name" value="Lipase-like"/>
</dbReference>
<dbReference type="InterPro" id="IPR007751">
    <property type="entry name" value="DUF676_lipase-like"/>
</dbReference>
<feature type="region of interest" description="Disordered" evidence="1">
    <location>
        <begin position="1"/>
        <end position="35"/>
    </location>
</feature>
<protein>
    <recommendedName>
        <fullName evidence="2">DUF676 domain-containing protein</fullName>
    </recommendedName>
</protein>
<name>A0AAD4XE46_9MAGN</name>